<dbReference type="PANTHER" id="PTHR47642">
    <property type="entry name" value="ATP-DEPENDENT DNA HELICASE"/>
    <property type="match status" value="1"/>
</dbReference>
<dbReference type="CDD" id="cd17933">
    <property type="entry name" value="DEXSc_RecD-like"/>
    <property type="match status" value="1"/>
</dbReference>
<keyword evidence="1" id="KW-0175">Coiled coil</keyword>
<dbReference type="Gene3D" id="3.40.50.300">
    <property type="entry name" value="P-loop containing nucleotide triphosphate hydrolases"/>
    <property type="match status" value="2"/>
</dbReference>
<evidence type="ECO:0000259" key="2">
    <source>
        <dbReference type="Pfam" id="PF13538"/>
    </source>
</evidence>
<dbReference type="InterPro" id="IPR027417">
    <property type="entry name" value="P-loop_NTPase"/>
</dbReference>
<feature type="coiled-coil region" evidence="1">
    <location>
        <begin position="165"/>
        <end position="217"/>
    </location>
</feature>
<feature type="domain" description="TATA-binding-like protein" evidence="3">
    <location>
        <begin position="883"/>
        <end position="957"/>
    </location>
</feature>
<protein>
    <submittedName>
        <fullName evidence="4">AAA family ATPase</fullName>
    </submittedName>
</protein>
<dbReference type="Proteomes" id="UP001221909">
    <property type="component" value="Unassembled WGS sequence"/>
</dbReference>
<dbReference type="InterPro" id="IPR051055">
    <property type="entry name" value="PIF1_helicase"/>
</dbReference>
<sequence>MLKQVFFDNISLILSRNMGFNVYNKQTSNFKLLADIEPELAEFGKGAEYYIYSDIQSSLVKLRCFSEKFVAILYRQLHLKNDANISLIDRMNNAHFKESLPIEIHQKLHLLRMKGNHAAHGSIPDNVNEFELIGWVREAYLLGKWLYISRFPEADYPHFEKPIKHRKVLDELEQANLNLQAEIEKLKQTEQKLALKAEKLQSELEESQLELVRQSQIEKYQQATAKTDLEPTVTLSQFKLIDAYNEYQLTDGQKTLVAYLEAFLQDKQKDAFLLKGYAGTGKTFIIKGFTDYLDIIGRNYMLAAPTGKAAKVLGTKTGKESSTIHKAIYSVDKLVEYRDESQPDTYKFYTDFKVNDKSADCIFIVDESSMISDSYMDGEFIRFGSGYLLKDLLKFINIDQNNHNKKIIFIGDDAQLPPVQMSYSPALNQEYLNNHFNLNISEYELTDIVRQKADSGILKNTLPLRKSLQKKVFNKIQFDINNKDIFEIKSDQVLPAYLQACNNQINNEAIVIAYSNRVVNEYNLAIRQHFFPNQKKITAGDKVMACRNKDHISNGDFGLVKWVSSESEIHPIKLKRKNKKGAIEETIVELVFRDVSVGFRNETGKTLWEQRKIIENLLYSSQPTLSSDENKALYIDFCIRHPELSMKKNPKEFKSALMGDPYFNALQLKFGYAITCHKAQGSEWNKVFVNCKAHKNECTQDYFRWIYTAITRTAKNLYLIEPPNIGITSKLKIIGMPDMLEPPITEITNQKSEMENEEILDLNPLETIIFKDLDENLACSDVGANLSGISKQIFKKITALLPDLTITQVEPNYYHDIYQVKFNNEMARFKVHYNGKQRISKVIAIKVPESLQWIMEQLSALENQLITNHIPNKEAVKEIHFMEDFLNEFHQLIASCAEKYQFNILDCKQQSYNQRYSFEQQGKVAVIDFWYNGKQQMTTVQPQPNLSDKTFLSQVIQWISEVK</sequence>
<evidence type="ECO:0000313" key="4">
    <source>
        <dbReference type="EMBL" id="MDD0824766.1"/>
    </source>
</evidence>
<dbReference type="Pfam" id="PF22721">
    <property type="entry name" value="TBP-TOTE"/>
    <property type="match status" value="2"/>
</dbReference>
<evidence type="ECO:0000256" key="1">
    <source>
        <dbReference type="SAM" id="Coils"/>
    </source>
</evidence>
<dbReference type="SUPFAM" id="SSF52540">
    <property type="entry name" value="P-loop containing nucleoside triphosphate hydrolases"/>
    <property type="match status" value="2"/>
</dbReference>
<evidence type="ECO:0000313" key="5">
    <source>
        <dbReference type="Proteomes" id="UP001221909"/>
    </source>
</evidence>
<dbReference type="Pfam" id="PF13538">
    <property type="entry name" value="UvrD_C_2"/>
    <property type="match status" value="1"/>
</dbReference>
<keyword evidence="5" id="KW-1185">Reference proteome</keyword>
<feature type="domain" description="UvrD-like helicase C-terminal" evidence="2">
    <location>
        <begin position="671"/>
        <end position="720"/>
    </location>
</feature>
<dbReference type="InterPro" id="IPR054572">
    <property type="entry name" value="TBP-TOTE"/>
</dbReference>
<feature type="domain" description="TATA-binding-like protein" evidence="3">
    <location>
        <begin position="803"/>
        <end position="860"/>
    </location>
</feature>
<name>A0ABT5MTH4_9PAST</name>
<dbReference type="RefSeq" id="WP_273748846.1">
    <property type="nucleotide sequence ID" value="NZ_JAQSJE010000009.1"/>
</dbReference>
<accession>A0ABT5MTH4</accession>
<dbReference type="CDD" id="cd18809">
    <property type="entry name" value="SF1_C_RecD"/>
    <property type="match status" value="1"/>
</dbReference>
<dbReference type="PANTHER" id="PTHR47642:SF5">
    <property type="entry name" value="ATP-DEPENDENT DNA HELICASE"/>
    <property type="match status" value="1"/>
</dbReference>
<reference evidence="4 5" key="1">
    <citation type="submission" date="2023-02" db="EMBL/GenBank/DDBJ databases">
        <title>Mannheimia cairiniae sp. nov., a novel species of Mannheimia obtained from moscovy ducks (Cairina moschata) and reclassification of Mannheimia ovis as heterotypic synonym of Mannheimia pernigra.</title>
        <authorList>
            <person name="Christensen H."/>
        </authorList>
    </citation>
    <scope>NUCLEOTIDE SEQUENCE [LARGE SCALE GENOMIC DNA]</scope>
    <source>
        <strain evidence="4 5">AT1</strain>
    </source>
</reference>
<comment type="caution">
    <text evidence="4">The sequence shown here is derived from an EMBL/GenBank/DDBJ whole genome shotgun (WGS) entry which is preliminary data.</text>
</comment>
<organism evidence="4 5">
    <name type="scientific">Mannheimia cairinae</name>
    <dbReference type="NCBI Taxonomy" id="3025936"/>
    <lineage>
        <taxon>Bacteria</taxon>
        <taxon>Pseudomonadati</taxon>
        <taxon>Pseudomonadota</taxon>
        <taxon>Gammaproteobacteria</taxon>
        <taxon>Pasteurellales</taxon>
        <taxon>Pasteurellaceae</taxon>
        <taxon>Mannheimia</taxon>
    </lineage>
</organism>
<dbReference type="InterPro" id="IPR027785">
    <property type="entry name" value="UvrD-like_helicase_C"/>
</dbReference>
<dbReference type="Pfam" id="PF13604">
    <property type="entry name" value="AAA_30"/>
    <property type="match status" value="1"/>
</dbReference>
<evidence type="ECO:0000259" key="3">
    <source>
        <dbReference type="Pfam" id="PF22721"/>
    </source>
</evidence>
<dbReference type="EMBL" id="JAQSJE010000009">
    <property type="protein sequence ID" value="MDD0824766.1"/>
    <property type="molecule type" value="Genomic_DNA"/>
</dbReference>
<gene>
    <name evidence="4" type="ORF">PTQ27_09885</name>
</gene>
<proteinExistence type="predicted"/>